<name>A0ABV7SFF5_9ACTN</name>
<organism evidence="2 3">
    <name type="scientific">Streptomyces yaanensis</name>
    <dbReference type="NCBI Taxonomy" id="1142239"/>
    <lineage>
        <taxon>Bacteria</taxon>
        <taxon>Bacillati</taxon>
        <taxon>Actinomycetota</taxon>
        <taxon>Actinomycetes</taxon>
        <taxon>Kitasatosporales</taxon>
        <taxon>Streptomycetaceae</taxon>
        <taxon>Streptomyces</taxon>
    </lineage>
</organism>
<comment type="caution">
    <text evidence="2">The sequence shown here is derived from an EMBL/GenBank/DDBJ whole genome shotgun (WGS) entry which is preliminary data.</text>
</comment>
<gene>
    <name evidence="2" type="ORF">ACFOZ0_18595</name>
</gene>
<keyword evidence="3" id="KW-1185">Reference proteome</keyword>
<dbReference type="Proteomes" id="UP001595701">
    <property type="component" value="Unassembled WGS sequence"/>
</dbReference>
<feature type="compositionally biased region" description="Basic and acidic residues" evidence="1">
    <location>
        <begin position="9"/>
        <end position="21"/>
    </location>
</feature>
<sequence length="152" mass="16428">MESAEPLPEDVRPSDDDWRLCEEEDDESVESVESVELLDEDEELLDDDEEVGSVPLLLLPELVEPVLPLADVSASACIVPTRANTPAAAASVTAAAVAAVRRAPLRTAATAPVPCLPWLFPSEMTVTLCHALRSGTRLREVCEAPIRSRRTL</sequence>
<evidence type="ECO:0000256" key="1">
    <source>
        <dbReference type="SAM" id="MobiDB-lite"/>
    </source>
</evidence>
<evidence type="ECO:0000313" key="3">
    <source>
        <dbReference type="Proteomes" id="UP001595701"/>
    </source>
</evidence>
<dbReference type="EMBL" id="JBHRWR010000016">
    <property type="protein sequence ID" value="MFC3575248.1"/>
    <property type="molecule type" value="Genomic_DNA"/>
</dbReference>
<proteinExistence type="predicted"/>
<accession>A0ABV7SFF5</accession>
<protein>
    <submittedName>
        <fullName evidence="2">Uncharacterized protein</fullName>
    </submittedName>
</protein>
<feature type="region of interest" description="Disordered" evidence="1">
    <location>
        <begin position="1"/>
        <end position="36"/>
    </location>
</feature>
<dbReference type="RefSeq" id="WP_310768292.1">
    <property type="nucleotide sequence ID" value="NZ_JBHRWR010000016.1"/>
</dbReference>
<reference evidence="3" key="1">
    <citation type="journal article" date="2019" name="Int. J. Syst. Evol. Microbiol.">
        <title>The Global Catalogue of Microorganisms (GCM) 10K type strain sequencing project: providing services to taxonomists for standard genome sequencing and annotation.</title>
        <authorList>
            <consortium name="The Broad Institute Genomics Platform"/>
            <consortium name="The Broad Institute Genome Sequencing Center for Infectious Disease"/>
            <person name="Wu L."/>
            <person name="Ma J."/>
        </authorList>
    </citation>
    <scope>NUCLEOTIDE SEQUENCE [LARGE SCALE GENOMIC DNA]</scope>
    <source>
        <strain evidence="3">CGMCC 4.7035</strain>
    </source>
</reference>
<evidence type="ECO:0000313" key="2">
    <source>
        <dbReference type="EMBL" id="MFC3575248.1"/>
    </source>
</evidence>